<feature type="compositionally biased region" description="Polar residues" evidence="1">
    <location>
        <begin position="42"/>
        <end position="60"/>
    </location>
</feature>
<feature type="region of interest" description="Disordered" evidence="1">
    <location>
        <begin position="27"/>
        <end position="64"/>
    </location>
</feature>
<proteinExistence type="predicted"/>
<dbReference type="Proteomes" id="UP000600918">
    <property type="component" value="Unassembled WGS sequence"/>
</dbReference>
<sequence>MSTSFHNLSDEGANFVSAFGHIEKMMKGMRGGGGGGGGGEDNSLNPSKRQRISALSSRNGPATATVAATATASLALGRDTWPHDRPFQTIRRRLRLIVR</sequence>
<keyword evidence="3" id="KW-1185">Reference proteome</keyword>
<name>A0A834PC54_VESPE</name>
<evidence type="ECO:0000313" key="2">
    <source>
        <dbReference type="EMBL" id="KAF7435268.1"/>
    </source>
</evidence>
<comment type="caution">
    <text evidence="2">The sequence shown here is derived from an EMBL/GenBank/DDBJ whole genome shotgun (WGS) entry which is preliminary data.</text>
</comment>
<reference evidence="2" key="1">
    <citation type="journal article" date="2020" name="G3 (Bethesda)">
        <title>High-Quality Assemblies for Three Invasive Social Wasps from the &lt;i&gt;Vespula&lt;/i&gt; Genus.</title>
        <authorList>
            <person name="Harrop T.W.R."/>
            <person name="Guhlin J."/>
            <person name="McLaughlin G.M."/>
            <person name="Permina E."/>
            <person name="Stockwell P."/>
            <person name="Gilligan J."/>
            <person name="Le Lec M.F."/>
            <person name="Gruber M.A.M."/>
            <person name="Quinn O."/>
            <person name="Lovegrove M."/>
            <person name="Duncan E.J."/>
            <person name="Remnant E.J."/>
            <person name="Van Eeckhoven J."/>
            <person name="Graham B."/>
            <person name="Knapp R.A."/>
            <person name="Langford K.W."/>
            <person name="Kronenberg Z."/>
            <person name="Press M.O."/>
            <person name="Eacker S.M."/>
            <person name="Wilson-Rankin E.E."/>
            <person name="Purcell J."/>
            <person name="Lester P.J."/>
            <person name="Dearden P.K."/>
        </authorList>
    </citation>
    <scope>NUCLEOTIDE SEQUENCE</scope>
    <source>
        <strain evidence="2">Volc-1</strain>
    </source>
</reference>
<dbReference type="EMBL" id="JACSDY010000002">
    <property type="protein sequence ID" value="KAF7435268.1"/>
    <property type="molecule type" value="Genomic_DNA"/>
</dbReference>
<organism evidence="2 3">
    <name type="scientific">Vespula pensylvanica</name>
    <name type="common">Western yellow jacket</name>
    <name type="synonym">Wasp</name>
    <dbReference type="NCBI Taxonomy" id="30213"/>
    <lineage>
        <taxon>Eukaryota</taxon>
        <taxon>Metazoa</taxon>
        <taxon>Ecdysozoa</taxon>
        <taxon>Arthropoda</taxon>
        <taxon>Hexapoda</taxon>
        <taxon>Insecta</taxon>
        <taxon>Pterygota</taxon>
        <taxon>Neoptera</taxon>
        <taxon>Endopterygota</taxon>
        <taxon>Hymenoptera</taxon>
        <taxon>Apocrita</taxon>
        <taxon>Aculeata</taxon>
        <taxon>Vespoidea</taxon>
        <taxon>Vespidae</taxon>
        <taxon>Vespinae</taxon>
        <taxon>Vespula</taxon>
    </lineage>
</organism>
<gene>
    <name evidence="2" type="ORF">H0235_003459</name>
</gene>
<dbReference type="AlphaFoldDB" id="A0A834PC54"/>
<accession>A0A834PC54</accession>
<evidence type="ECO:0000313" key="3">
    <source>
        <dbReference type="Proteomes" id="UP000600918"/>
    </source>
</evidence>
<evidence type="ECO:0000256" key="1">
    <source>
        <dbReference type="SAM" id="MobiDB-lite"/>
    </source>
</evidence>
<protein>
    <submittedName>
        <fullName evidence="2">Uncharacterized protein</fullName>
    </submittedName>
</protein>
<feature type="compositionally biased region" description="Gly residues" evidence="1">
    <location>
        <begin position="29"/>
        <end position="40"/>
    </location>
</feature>